<name>A0A7I9YS72_MYCBU</name>
<organism evidence="1 2">
    <name type="scientific">Mycobacterium bourgelatii</name>
    <dbReference type="NCBI Taxonomy" id="1273442"/>
    <lineage>
        <taxon>Bacteria</taxon>
        <taxon>Bacillati</taxon>
        <taxon>Actinomycetota</taxon>
        <taxon>Actinomycetes</taxon>
        <taxon>Mycobacteriales</taxon>
        <taxon>Mycobacteriaceae</taxon>
        <taxon>Mycobacterium</taxon>
    </lineage>
</organism>
<dbReference type="InterPro" id="IPR011990">
    <property type="entry name" value="TPR-like_helical_dom_sf"/>
</dbReference>
<keyword evidence="2" id="KW-1185">Reference proteome</keyword>
<dbReference type="SUPFAM" id="SSF48452">
    <property type="entry name" value="TPR-like"/>
    <property type="match status" value="1"/>
</dbReference>
<sequence length="411" mass="44822">MGKSLLVVERRSGRTRYSMLETIREFAEEQLVRRGVGPEVRDAHARHFAQRIIDILNVWDSPEQREAYRWFTTELANLRTAFRCAADHADLDVATAIATYAAFLGYSIDKFEPISWAEELLEPARAAGHRRLTFLYVMASMCYSAGRLEQAVKYAEIAEGLINEGGELPYGLHAWPSAPFTVSGMRRGITLSREQLARGLDSHTISRGCLVMALSIEGPDEEAMALCDGLIEAAEAARNPMALCFALLAEGFAFRDTDPARALTAMRRGLAIAKDTGNQSAVSHSAAVLCRVECQHGDPLAALDYFSIAIQNHNEAGSTAMISTPLAILAAFLDRMGRYEAAATIAGWAFSPVTSTSFPTLNTAIAHLREVLGDDAYERCAADGAAMNMAAMANYAFDQIDQARTELAAAR</sequence>
<dbReference type="PANTHER" id="PTHR47691">
    <property type="entry name" value="REGULATOR-RELATED"/>
    <property type="match status" value="1"/>
</dbReference>
<evidence type="ECO:0008006" key="3">
    <source>
        <dbReference type="Google" id="ProtNLM"/>
    </source>
</evidence>
<protein>
    <recommendedName>
        <fullName evidence="3">Transcriptional regulator</fullName>
    </recommendedName>
</protein>
<dbReference type="Proteomes" id="UP000465360">
    <property type="component" value="Unassembled WGS sequence"/>
</dbReference>
<gene>
    <name evidence="1" type="ORF">MBOU_35270</name>
</gene>
<evidence type="ECO:0000313" key="1">
    <source>
        <dbReference type="EMBL" id="GFG91485.1"/>
    </source>
</evidence>
<reference evidence="1 2" key="1">
    <citation type="journal article" date="2019" name="Emerg. Microbes Infect.">
        <title>Comprehensive subspecies identification of 175 nontuberculous mycobacteria species based on 7547 genomic profiles.</title>
        <authorList>
            <person name="Matsumoto Y."/>
            <person name="Kinjo T."/>
            <person name="Motooka D."/>
            <person name="Nabeya D."/>
            <person name="Jung N."/>
            <person name="Uechi K."/>
            <person name="Horii T."/>
            <person name="Iida T."/>
            <person name="Fujita J."/>
            <person name="Nakamura S."/>
        </authorList>
    </citation>
    <scope>NUCLEOTIDE SEQUENCE [LARGE SCALE GENOMIC DNA]</scope>
    <source>
        <strain evidence="1 2">JCM 30725</strain>
    </source>
</reference>
<comment type="caution">
    <text evidence="1">The sequence shown here is derived from an EMBL/GenBank/DDBJ whole genome shotgun (WGS) entry which is preliminary data.</text>
</comment>
<proteinExistence type="predicted"/>
<dbReference type="PANTHER" id="PTHR47691:SF3">
    <property type="entry name" value="HTH-TYPE TRANSCRIPTIONAL REGULATOR RV0890C-RELATED"/>
    <property type="match status" value="1"/>
</dbReference>
<evidence type="ECO:0000313" key="2">
    <source>
        <dbReference type="Proteomes" id="UP000465360"/>
    </source>
</evidence>
<dbReference type="AlphaFoldDB" id="A0A7I9YS72"/>
<dbReference type="EMBL" id="BLKZ01000001">
    <property type="protein sequence ID" value="GFG91485.1"/>
    <property type="molecule type" value="Genomic_DNA"/>
</dbReference>
<dbReference type="Gene3D" id="1.25.40.10">
    <property type="entry name" value="Tetratricopeptide repeat domain"/>
    <property type="match status" value="1"/>
</dbReference>
<accession>A0A7I9YS72</accession>